<protein>
    <submittedName>
        <fullName evidence="2">Uncharacterized protein</fullName>
    </submittedName>
</protein>
<keyword evidence="1" id="KW-0472">Membrane</keyword>
<organism evidence="2 3">
    <name type="scientific">Microbacterium panaciterrae</name>
    <dbReference type="NCBI Taxonomy" id="985759"/>
    <lineage>
        <taxon>Bacteria</taxon>
        <taxon>Bacillati</taxon>
        <taxon>Actinomycetota</taxon>
        <taxon>Actinomycetes</taxon>
        <taxon>Micrococcales</taxon>
        <taxon>Microbacteriaceae</taxon>
        <taxon>Microbacterium</taxon>
    </lineage>
</organism>
<evidence type="ECO:0000256" key="1">
    <source>
        <dbReference type="SAM" id="Phobius"/>
    </source>
</evidence>
<dbReference type="Proteomes" id="UP001500731">
    <property type="component" value="Unassembled WGS sequence"/>
</dbReference>
<reference evidence="3" key="1">
    <citation type="journal article" date="2019" name="Int. J. Syst. Evol. Microbiol.">
        <title>The Global Catalogue of Microorganisms (GCM) 10K type strain sequencing project: providing services to taxonomists for standard genome sequencing and annotation.</title>
        <authorList>
            <consortium name="The Broad Institute Genomics Platform"/>
            <consortium name="The Broad Institute Genome Sequencing Center for Infectious Disease"/>
            <person name="Wu L."/>
            <person name="Ma J."/>
        </authorList>
    </citation>
    <scope>NUCLEOTIDE SEQUENCE [LARGE SCALE GENOMIC DNA]</scope>
    <source>
        <strain evidence="3">JCM 17839</strain>
    </source>
</reference>
<gene>
    <name evidence="2" type="ORF">GCM10023171_13440</name>
</gene>
<proteinExistence type="predicted"/>
<feature type="transmembrane region" description="Helical" evidence="1">
    <location>
        <begin position="68"/>
        <end position="89"/>
    </location>
</feature>
<name>A0ABP8P9X3_9MICO</name>
<comment type="caution">
    <text evidence="2">The sequence shown here is derived from an EMBL/GenBank/DDBJ whole genome shotgun (WGS) entry which is preliminary data.</text>
</comment>
<evidence type="ECO:0000313" key="3">
    <source>
        <dbReference type="Proteomes" id="UP001500731"/>
    </source>
</evidence>
<keyword evidence="3" id="KW-1185">Reference proteome</keyword>
<accession>A0ABP8P9X3</accession>
<sequence length="101" mass="10985">MTDSFQASRVRRWPLRYSATAGAGQTSYHRATPGTEVFLALFASVWWSWVNLTYTVNVQIGLTRRALAAYMFAAMAATGAIAVAAPQAIGERAWLFALGTP</sequence>
<dbReference type="EMBL" id="BAABGP010000008">
    <property type="protein sequence ID" value="GAA4482839.1"/>
    <property type="molecule type" value="Genomic_DNA"/>
</dbReference>
<evidence type="ECO:0000313" key="2">
    <source>
        <dbReference type="EMBL" id="GAA4482839.1"/>
    </source>
</evidence>
<keyword evidence="1" id="KW-1133">Transmembrane helix</keyword>
<keyword evidence="1" id="KW-0812">Transmembrane</keyword>
<feature type="transmembrane region" description="Helical" evidence="1">
    <location>
        <begin position="37"/>
        <end position="56"/>
    </location>
</feature>
<dbReference type="RefSeq" id="WP_345185500.1">
    <property type="nucleotide sequence ID" value="NZ_BAABGP010000008.1"/>
</dbReference>